<evidence type="ECO:0000313" key="3">
    <source>
        <dbReference type="EMBL" id="GKI19448.1"/>
    </source>
</evidence>
<gene>
    <name evidence="3" type="ORF">CE91St16_23560</name>
</gene>
<dbReference type="RefSeq" id="WP_244076707.1">
    <property type="nucleotide sequence ID" value="NZ_AP025581.1"/>
</dbReference>
<feature type="signal peptide" evidence="2">
    <location>
        <begin position="1"/>
        <end position="22"/>
    </location>
</feature>
<dbReference type="EMBL" id="BQOL01000001">
    <property type="protein sequence ID" value="GKI19448.1"/>
    <property type="molecule type" value="Genomic_DNA"/>
</dbReference>
<keyword evidence="1" id="KW-1133">Transmembrane helix</keyword>
<name>A0AA37P457_9BACT</name>
<keyword evidence="1" id="KW-0472">Membrane</keyword>
<reference evidence="3" key="1">
    <citation type="submission" date="2022-01" db="EMBL/GenBank/DDBJ databases">
        <title>Novel bile acid biosynthetic pathways are enriched in the microbiome of centenarians.</title>
        <authorList>
            <person name="Sato Y."/>
            <person name="Atarashi K."/>
            <person name="Plichta R.D."/>
            <person name="Arai Y."/>
            <person name="Sasajima S."/>
            <person name="Kearney M.S."/>
            <person name="Suda W."/>
            <person name="Takeshita K."/>
            <person name="Sasaki T."/>
            <person name="Okamoto S."/>
            <person name="Skelly N.A."/>
            <person name="Okamura Y."/>
            <person name="Vlamakis H."/>
            <person name="Li Y."/>
            <person name="Tanoue T."/>
            <person name="Takei H."/>
            <person name="Nittono H."/>
            <person name="Narushima S."/>
            <person name="Irie J."/>
            <person name="Itoh H."/>
            <person name="Moriya K."/>
            <person name="Sugiura Y."/>
            <person name="Suematsu M."/>
            <person name="Moritoki N."/>
            <person name="Shibata S."/>
            <person name="Littman R.D."/>
            <person name="Fischbach A.M."/>
            <person name="Uwamino Y."/>
            <person name="Inoue T."/>
            <person name="Honda A."/>
            <person name="Hattori M."/>
            <person name="Murai T."/>
            <person name="Xavier J.R."/>
            <person name="Hirose N."/>
            <person name="Honda K."/>
        </authorList>
    </citation>
    <scope>NUCLEOTIDE SEQUENCE</scope>
    <source>
        <strain evidence="3">CE91-St16</strain>
    </source>
</reference>
<evidence type="ECO:0000256" key="2">
    <source>
        <dbReference type="SAM" id="SignalP"/>
    </source>
</evidence>
<keyword evidence="1" id="KW-0812">Transmembrane</keyword>
<protein>
    <recommendedName>
        <fullName evidence="5">Protein BatD</fullName>
    </recommendedName>
</protein>
<feature type="transmembrane region" description="Helical" evidence="1">
    <location>
        <begin position="313"/>
        <end position="332"/>
    </location>
</feature>
<feature type="transmembrane region" description="Helical" evidence="1">
    <location>
        <begin position="247"/>
        <end position="264"/>
    </location>
</feature>
<evidence type="ECO:0000256" key="1">
    <source>
        <dbReference type="SAM" id="Phobius"/>
    </source>
</evidence>
<feature type="transmembrane region" description="Helical" evidence="1">
    <location>
        <begin position="284"/>
        <end position="307"/>
    </location>
</feature>
<evidence type="ECO:0000313" key="4">
    <source>
        <dbReference type="Proteomes" id="UP001055105"/>
    </source>
</evidence>
<accession>A0AA37P457</accession>
<dbReference type="Proteomes" id="UP001055105">
    <property type="component" value="Unassembled WGS sequence"/>
</dbReference>
<dbReference type="AlphaFoldDB" id="A0AA37P457"/>
<evidence type="ECO:0008006" key="5">
    <source>
        <dbReference type="Google" id="ProtNLM"/>
    </source>
</evidence>
<keyword evidence="2" id="KW-0732">Signal</keyword>
<comment type="caution">
    <text evidence="3">The sequence shown here is derived from an EMBL/GenBank/DDBJ whole genome shotgun (WGS) entry which is preliminary data.</text>
</comment>
<sequence>MRKFYFLFMLLPALSWSVALRAQRLGIEVTPACPTVFQEFEVAYTADREIESIAPPRWGALTLVRELGRSHGSQLSVVNGVRTDSELFSYRYRVRSRVSGEVFVPGTTAVVGGRECRFERKRITVLPDSAHCEPQCRLEPDSAAMAAMGGCIVRLVCDRKPDKADPVLMLDDTETCTPFSTAYSGRNGREECIYRYRIDVGNSGKHILTPQLSFGGKPFEVPSYVVWLKGEAGPEGTEPATPGRRRIVYAFAGVLLFLWAAIFVRDHAAAGRNAVVSRFSWQVYFVVAAALLFIGFCGLLICGAVRAEGASRLPVYGVTLLMLFCVCWLVFGELRRSAVRLRIDGDTLVVTSFAGLGFTRRYDLKSFDAITSTILVSRGGAYEYRYLMKAGRRVVRVSAFYLKNYDGLCEALSEHCVYKGRRPMNFWLEMKEIFR</sequence>
<organism evidence="3 4">
    <name type="scientific">Alistipes finegoldii</name>
    <dbReference type="NCBI Taxonomy" id="214856"/>
    <lineage>
        <taxon>Bacteria</taxon>
        <taxon>Pseudomonadati</taxon>
        <taxon>Bacteroidota</taxon>
        <taxon>Bacteroidia</taxon>
        <taxon>Bacteroidales</taxon>
        <taxon>Rikenellaceae</taxon>
        <taxon>Alistipes</taxon>
    </lineage>
</organism>
<proteinExistence type="predicted"/>
<feature type="chain" id="PRO_5041241358" description="Protein BatD" evidence="2">
    <location>
        <begin position="23"/>
        <end position="435"/>
    </location>
</feature>